<evidence type="ECO:0000259" key="5">
    <source>
        <dbReference type="Pfam" id="PF22780"/>
    </source>
</evidence>
<dbReference type="PRINTS" id="PR00411">
    <property type="entry name" value="PNDRDTASEI"/>
</dbReference>
<dbReference type="PRINTS" id="PR00368">
    <property type="entry name" value="FADPNR"/>
</dbReference>
<dbReference type="Pfam" id="PF22780">
    <property type="entry name" value="HI0933_like_1st"/>
    <property type="match status" value="1"/>
</dbReference>
<evidence type="ECO:0000256" key="1">
    <source>
        <dbReference type="ARBA" id="ARBA00001974"/>
    </source>
</evidence>
<dbReference type="InterPro" id="IPR023166">
    <property type="entry name" value="BaiN-like_dom_sf"/>
</dbReference>
<dbReference type="NCBIfam" id="TIGR00275">
    <property type="entry name" value="aminoacetone oxidase family FAD-binding enzyme"/>
    <property type="match status" value="1"/>
</dbReference>
<dbReference type="InterPro" id="IPR055178">
    <property type="entry name" value="RsdA/BaiN/AoA(So)-like_dom"/>
</dbReference>
<dbReference type="PANTHER" id="PTHR42887">
    <property type="entry name" value="OS12G0638800 PROTEIN"/>
    <property type="match status" value="1"/>
</dbReference>
<dbReference type="SUPFAM" id="SSF160996">
    <property type="entry name" value="HI0933 insert domain-like"/>
    <property type="match status" value="1"/>
</dbReference>
<comment type="cofactor">
    <cofactor evidence="1">
        <name>FAD</name>
        <dbReference type="ChEBI" id="CHEBI:57692"/>
    </cofactor>
</comment>
<evidence type="ECO:0000313" key="7">
    <source>
        <dbReference type="Proteomes" id="UP000677812"/>
    </source>
</evidence>
<reference evidence="6 7" key="1">
    <citation type="submission" date="2021-04" db="EMBL/GenBank/DDBJ databases">
        <title>The complete genome sequence of Neokomagataea sp. TBRC 2177.</title>
        <authorList>
            <person name="Charoenyingcharoen P."/>
            <person name="Yukphan P."/>
        </authorList>
    </citation>
    <scope>NUCLEOTIDE SEQUENCE [LARGE SCALE GENOMIC DNA]</scope>
    <source>
        <strain evidence="6 7">TBRC 2177</strain>
    </source>
</reference>
<dbReference type="Pfam" id="PF03486">
    <property type="entry name" value="HI0933_like"/>
    <property type="match status" value="1"/>
</dbReference>
<feature type="domain" description="RsdA/BaiN/AoA(So)-like Rossmann fold-like" evidence="4">
    <location>
        <begin position="46"/>
        <end position="436"/>
    </location>
</feature>
<dbReference type="PANTHER" id="PTHR42887:SF2">
    <property type="entry name" value="OS12G0638800 PROTEIN"/>
    <property type="match status" value="1"/>
</dbReference>
<evidence type="ECO:0000259" key="4">
    <source>
        <dbReference type="Pfam" id="PF03486"/>
    </source>
</evidence>
<keyword evidence="3" id="KW-0274">FAD</keyword>
<protein>
    <submittedName>
        <fullName evidence="6">Aminoacetone oxidase family FAD-binding enzyme</fullName>
    </submittedName>
</protein>
<evidence type="ECO:0000256" key="2">
    <source>
        <dbReference type="ARBA" id="ARBA00022630"/>
    </source>
</evidence>
<keyword evidence="7" id="KW-1185">Reference proteome</keyword>
<evidence type="ECO:0000256" key="3">
    <source>
        <dbReference type="ARBA" id="ARBA00022827"/>
    </source>
</evidence>
<dbReference type="InterPro" id="IPR057661">
    <property type="entry name" value="RsdA/BaiN/AoA(So)_Rossmann"/>
</dbReference>
<dbReference type="SUPFAM" id="SSF51905">
    <property type="entry name" value="FAD/NAD(P)-binding domain"/>
    <property type="match status" value="1"/>
</dbReference>
<organism evidence="6 7">
    <name type="scientific">Neokomagataea anthophila</name>
    <dbReference type="NCBI Taxonomy" id="2826925"/>
    <lineage>
        <taxon>Bacteria</taxon>
        <taxon>Pseudomonadati</taxon>
        <taxon>Pseudomonadota</taxon>
        <taxon>Alphaproteobacteria</taxon>
        <taxon>Acetobacterales</taxon>
        <taxon>Acetobacteraceae</taxon>
        <taxon>Neokomagataea</taxon>
    </lineage>
</organism>
<gene>
    <name evidence="6" type="ORF">KB213_03985</name>
</gene>
<dbReference type="Gene3D" id="2.40.30.10">
    <property type="entry name" value="Translation factors"/>
    <property type="match status" value="1"/>
</dbReference>
<dbReference type="EMBL" id="JAGRQH010000002">
    <property type="protein sequence ID" value="MBR0559218.1"/>
    <property type="molecule type" value="Genomic_DNA"/>
</dbReference>
<dbReference type="InterPro" id="IPR004792">
    <property type="entry name" value="BaiN-like"/>
</dbReference>
<proteinExistence type="predicted"/>
<evidence type="ECO:0000313" key="6">
    <source>
        <dbReference type="EMBL" id="MBR0559218.1"/>
    </source>
</evidence>
<accession>A0ABS5E5N3</accession>
<dbReference type="Proteomes" id="UP000677812">
    <property type="component" value="Unassembled WGS sequence"/>
</dbReference>
<feature type="domain" description="RsdA/BaiN/AoA(So)-like insert" evidence="5">
    <location>
        <begin position="230"/>
        <end position="383"/>
    </location>
</feature>
<comment type="caution">
    <text evidence="6">The sequence shown here is derived from an EMBL/GenBank/DDBJ whole genome shotgun (WGS) entry which is preliminary data.</text>
</comment>
<sequence>MVCSGKVTPVFPWASVGSYERYCAACALCEFGFLRPLTQHSSSQYDAVILGAGAAGLMAATVAARGGSRVLVLDHGAEPGRKILISGGGRCNFTHLETKPECFLSNNKHFARSALARFTAKDFLAMVERHRIAWHEKARGQLFCDGSARQIVAMLMQEAEAAHVEFGFGVKIDQVQRNDAEFRVLTSEGEITAQSVVLATGGLSIPKLGASDLSLRVAKSFGLSSTATDPALVPLCIAESDPALAGVSVPVIASAQNERTGRKAVRFEDGLVFTHRGISGPAVLQISSYWDRNAPVMFNLAPGRDLLADFQALKVSRPRAKPPALLEFLPTRLARSIVDGFPQEMMRTELANVPDRVLKALAERVGQWSVMPSGTEGYAKAEVMRGGIDTKHLSSQTMEARKVPGLFVIGEAVDVTGWLGGHNFQWAWSSGVAAGRGIVARAQANATVPDIMP</sequence>
<dbReference type="InterPro" id="IPR036188">
    <property type="entry name" value="FAD/NAD-bd_sf"/>
</dbReference>
<keyword evidence="2" id="KW-0285">Flavoprotein</keyword>
<dbReference type="Gene3D" id="3.50.50.60">
    <property type="entry name" value="FAD/NAD(P)-binding domain"/>
    <property type="match status" value="1"/>
</dbReference>
<dbReference type="Gene3D" id="1.10.8.260">
    <property type="entry name" value="HI0933 insert domain-like"/>
    <property type="match status" value="1"/>
</dbReference>
<name>A0ABS5E5N3_9PROT</name>